<dbReference type="Proteomes" id="UP000027981">
    <property type="component" value="Chromosome"/>
</dbReference>
<dbReference type="Pfam" id="PF01863">
    <property type="entry name" value="YgjP-like"/>
    <property type="match status" value="1"/>
</dbReference>
<reference evidence="3" key="1">
    <citation type="submission" date="2013-06" db="EMBL/GenBank/DDBJ databases">
        <title>Complete Genome Sequence of Hyperthermophilic Palaeococcus pacificus DY20341T, Isolated from a Deep-Sea Hydrothermal Sediments.</title>
        <authorList>
            <person name="Zeng X."/>
            <person name="Shao Z."/>
        </authorList>
    </citation>
    <scope>NUCLEOTIDE SEQUENCE [LARGE SCALE GENOMIC DNA]</scope>
    <source>
        <strain evidence="3">DY20341</strain>
    </source>
</reference>
<dbReference type="PANTHER" id="PTHR30399:SF1">
    <property type="entry name" value="UTP PYROPHOSPHATASE"/>
    <property type="match status" value="1"/>
</dbReference>
<reference evidence="2 3" key="2">
    <citation type="journal article" date="2015" name="Genome Announc.">
        <title>Complete Genome Sequence of Hyperthermophilic Piezophilic Archaeon Palaeococcus pacificus DY20341T, Isolated from Deep-Sea Hydrothermal Sediments.</title>
        <authorList>
            <person name="Zeng X."/>
            <person name="Jebbar M."/>
            <person name="Shao Z."/>
        </authorList>
    </citation>
    <scope>NUCLEOTIDE SEQUENCE [LARGE SCALE GENOMIC DNA]</scope>
    <source>
        <strain evidence="2 3">DY20341</strain>
    </source>
</reference>
<dbReference type="PANTHER" id="PTHR30399">
    <property type="entry name" value="UNCHARACTERIZED PROTEIN YGJP"/>
    <property type="match status" value="1"/>
</dbReference>
<dbReference type="AlphaFoldDB" id="A0A075LU10"/>
<dbReference type="InterPro" id="IPR002725">
    <property type="entry name" value="YgjP-like_metallopeptidase"/>
</dbReference>
<protein>
    <recommendedName>
        <fullName evidence="1">YgjP-like metallopeptidase domain-containing protein</fullName>
    </recommendedName>
</protein>
<evidence type="ECO:0000313" key="2">
    <source>
        <dbReference type="EMBL" id="AIF69457.1"/>
    </source>
</evidence>
<sequence>MELNYEVVVRNVKNPRIEINAKGNVKVIVPPSQDPEDIIKKKRAWIESKLNELEQIKKQFGPLSSKFLFNGDFYSLIQGEDFFVNPKFKVVSLPYGDFKVLKKWLKDRLREELDFKVRLFASIMDVKYRKVYIRFQKTKWASCSKKGNLSFNLALMALPEGLRDYVIIHELAHLRAPKHGDKFWGLVKTYYPDYAEAKKKLRFFWLLLEWNEVWQNLREVKV</sequence>
<dbReference type="GeneID" id="24842169"/>
<name>A0A075LU10_9EURY</name>
<accession>A0A075LU10</accession>
<dbReference type="OrthoDB" id="308128at2157"/>
<dbReference type="EMBL" id="CP006019">
    <property type="protein sequence ID" value="AIF69457.1"/>
    <property type="molecule type" value="Genomic_DNA"/>
</dbReference>
<evidence type="ECO:0000259" key="1">
    <source>
        <dbReference type="Pfam" id="PF01863"/>
    </source>
</evidence>
<dbReference type="HOGENOM" id="CLU_065947_2_2_2"/>
<dbReference type="InterPro" id="IPR053136">
    <property type="entry name" value="UTP_pyrophosphatase-like"/>
</dbReference>
<proteinExistence type="predicted"/>
<evidence type="ECO:0000313" key="3">
    <source>
        <dbReference type="Proteomes" id="UP000027981"/>
    </source>
</evidence>
<dbReference type="STRING" id="1343739.PAP_05230"/>
<organism evidence="2 3">
    <name type="scientific">Palaeococcus pacificus DY20341</name>
    <dbReference type="NCBI Taxonomy" id="1343739"/>
    <lineage>
        <taxon>Archaea</taxon>
        <taxon>Methanobacteriati</taxon>
        <taxon>Methanobacteriota</taxon>
        <taxon>Thermococci</taxon>
        <taxon>Thermococcales</taxon>
        <taxon>Thermococcaceae</taxon>
        <taxon>Palaeococcus</taxon>
    </lineage>
</organism>
<dbReference type="CDD" id="cd07344">
    <property type="entry name" value="M48_yhfN_like"/>
    <property type="match status" value="1"/>
</dbReference>
<dbReference type="Gene3D" id="3.30.2010.10">
    <property type="entry name" value="Metalloproteases ('zincins'), catalytic domain"/>
    <property type="match status" value="1"/>
</dbReference>
<dbReference type="eggNOG" id="arCOG02625">
    <property type="taxonomic scope" value="Archaea"/>
</dbReference>
<dbReference type="RefSeq" id="WP_048165012.1">
    <property type="nucleotide sequence ID" value="NZ_CP006019.1"/>
</dbReference>
<dbReference type="KEGG" id="ppac:PAP_05230"/>
<keyword evidence="3" id="KW-1185">Reference proteome</keyword>
<feature type="domain" description="YgjP-like metallopeptidase" evidence="1">
    <location>
        <begin position="13"/>
        <end position="202"/>
    </location>
</feature>
<gene>
    <name evidence="2" type="ORF">PAP_05230</name>
</gene>